<gene>
    <name evidence="1" type="ORF">ABK905_16320</name>
</gene>
<protein>
    <submittedName>
        <fullName evidence="1">Uncharacterized protein</fullName>
    </submittedName>
</protein>
<sequence length="112" mass="13540">MAELTKETMLYNDYNWARDPKYGSQNHEMEAAKIDRHAGKDVLRYINQWPGSDEREVTPEDRLYLEWIIREKLPTITVLTEEVTEFLLNAYPYNRAEFKKSKEYRAHKLYQH</sequence>
<reference evidence="1" key="1">
    <citation type="submission" date="2024-06" db="EMBL/GenBank/DDBJ databases">
        <authorList>
            <person name="Coelho C."/>
            <person name="Bento M."/>
            <person name="Garcia E."/>
            <person name="Camelo A."/>
            <person name="Brandao I."/>
            <person name="Espirito Santo C."/>
            <person name="Trovao J."/>
            <person name="Verissimo A."/>
            <person name="Costa J."/>
            <person name="Tiago I."/>
        </authorList>
    </citation>
    <scope>NUCLEOTIDE SEQUENCE</scope>
    <source>
        <strain evidence="1">KWT182</strain>
    </source>
</reference>
<proteinExistence type="predicted"/>
<accession>A0AAU7Q5U7</accession>
<name>A0AAU7Q5U7_9GAMM</name>
<organism evidence="1">
    <name type="scientific">Acerihabitans sp. KWT182</name>
    <dbReference type="NCBI Taxonomy" id="3157919"/>
    <lineage>
        <taxon>Bacteria</taxon>
        <taxon>Pseudomonadati</taxon>
        <taxon>Pseudomonadota</taxon>
        <taxon>Gammaproteobacteria</taxon>
        <taxon>Enterobacterales</taxon>
        <taxon>Pectobacteriaceae</taxon>
        <taxon>Acerihabitans</taxon>
    </lineage>
</organism>
<evidence type="ECO:0000313" key="1">
    <source>
        <dbReference type="EMBL" id="XBS68320.1"/>
    </source>
</evidence>
<dbReference type="AlphaFoldDB" id="A0AAU7Q5U7"/>
<dbReference type="EMBL" id="CP157947">
    <property type="protein sequence ID" value="XBS68320.1"/>
    <property type="molecule type" value="Genomic_DNA"/>
</dbReference>